<dbReference type="PIRSF" id="PIRSF006162">
    <property type="entry name" value="PgpA"/>
    <property type="match status" value="1"/>
</dbReference>
<dbReference type="InterPro" id="IPR036681">
    <property type="entry name" value="PgpA-like_sf"/>
</dbReference>
<keyword evidence="1" id="KW-0997">Cell inner membrane</keyword>
<dbReference type="GO" id="GO:0046872">
    <property type="term" value="F:metal ion binding"/>
    <property type="evidence" value="ECO:0007669"/>
    <property type="project" value="UniProtKB-KW"/>
</dbReference>
<comment type="subcellular location">
    <subcellularLocation>
        <location evidence="1">Cell inner membrane</location>
        <topology evidence="1">Multi-pass membrane protein</topology>
    </subcellularLocation>
</comment>
<feature type="transmembrane region" description="Helical" evidence="2">
    <location>
        <begin position="143"/>
        <end position="165"/>
    </location>
</feature>
<evidence type="ECO:0000259" key="3">
    <source>
        <dbReference type="Pfam" id="PF04608"/>
    </source>
</evidence>
<comment type="catalytic activity">
    <reaction evidence="1">
        <text>a 1,2-diacyl-sn-glycero-3-phospho-(1'-sn-glycero-3'-phosphate) + H2O = a 1,2-diacyl-sn-glycero-3-phospho-(1'-sn-glycerol) + phosphate</text>
        <dbReference type="Rhea" id="RHEA:33751"/>
        <dbReference type="ChEBI" id="CHEBI:15377"/>
        <dbReference type="ChEBI" id="CHEBI:43474"/>
        <dbReference type="ChEBI" id="CHEBI:60110"/>
        <dbReference type="ChEBI" id="CHEBI:64716"/>
        <dbReference type="EC" id="3.1.3.27"/>
    </reaction>
</comment>
<protein>
    <recommendedName>
        <fullName evidence="1">Phosphatidylglycerophosphatase A</fullName>
        <ecNumber evidence="1">3.1.3.27</ecNumber>
    </recommendedName>
    <alternativeName>
        <fullName evidence="1">Phosphatidylglycerolphosphate phosphatase A</fullName>
    </alternativeName>
</protein>
<reference evidence="4" key="1">
    <citation type="submission" date="2020-01" db="EMBL/GenBank/DDBJ databases">
        <authorList>
            <person name="Meier V. D."/>
            <person name="Meier V D."/>
        </authorList>
    </citation>
    <scope>NUCLEOTIDE SEQUENCE</scope>
    <source>
        <strain evidence="4">HLG_WM_MAG_09</strain>
    </source>
</reference>
<keyword evidence="1" id="KW-0460">Magnesium</keyword>
<comment type="cofactor">
    <cofactor evidence="1">
        <name>Mg(2+)</name>
        <dbReference type="ChEBI" id="CHEBI:18420"/>
    </cofactor>
</comment>
<dbReference type="PANTHER" id="PTHR36305:SF1">
    <property type="entry name" value="PHOSPHATIDYLGLYCEROPHOSPHATASE A"/>
    <property type="match status" value="1"/>
</dbReference>
<keyword evidence="1" id="KW-0595">Phospholipid degradation</keyword>
<dbReference type="GO" id="GO:0008962">
    <property type="term" value="F:phosphatidylglycerophosphatase activity"/>
    <property type="evidence" value="ECO:0007669"/>
    <property type="project" value="UniProtKB-EC"/>
</dbReference>
<dbReference type="GO" id="GO:0009395">
    <property type="term" value="P:phospholipid catabolic process"/>
    <property type="evidence" value="ECO:0007669"/>
    <property type="project" value="UniProtKB-KW"/>
</dbReference>
<dbReference type="InterPro" id="IPR026037">
    <property type="entry name" value="PgpA"/>
</dbReference>
<gene>
    <name evidence="4" type="ORF">HELGO_WM15683</name>
</gene>
<dbReference type="EC" id="3.1.3.27" evidence="1"/>
<dbReference type="UniPathway" id="UPA00084">
    <property type="reaction ID" value="UER00504"/>
</dbReference>
<keyword evidence="2" id="KW-1133">Transmembrane helix</keyword>
<keyword evidence="1 2" id="KW-0812">Transmembrane</keyword>
<comment type="pathway">
    <text evidence="1">Phospholipid metabolism; phosphatidylglycerol biosynthesis; phosphatidylglycerol from CDP-diacylglycerol: step 2/2.</text>
</comment>
<evidence type="ECO:0000256" key="1">
    <source>
        <dbReference type="PIRNR" id="PIRNR006162"/>
    </source>
</evidence>
<dbReference type="GO" id="GO:0005886">
    <property type="term" value="C:plasma membrane"/>
    <property type="evidence" value="ECO:0007669"/>
    <property type="project" value="UniProtKB-SubCell"/>
</dbReference>
<accession>A0A6S6TXL1</accession>
<dbReference type="EMBL" id="CACVAT010000350">
    <property type="protein sequence ID" value="CAA6820858.1"/>
    <property type="molecule type" value="Genomic_DNA"/>
</dbReference>
<dbReference type="PANTHER" id="PTHR36305">
    <property type="entry name" value="PHOSPHATIDYLGLYCEROPHOSPHATASE A"/>
    <property type="match status" value="1"/>
</dbReference>
<keyword evidence="1" id="KW-0443">Lipid metabolism</keyword>
<keyword evidence="1 2" id="KW-0472">Membrane</keyword>
<dbReference type="GO" id="GO:0006655">
    <property type="term" value="P:phosphatidylglycerol biosynthetic process"/>
    <property type="evidence" value="ECO:0007669"/>
    <property type="project" value="UniProtKB-UniPathway"/>
</dbReference>
<dbReference type="SUPFAM" id="SSF101307">
    <property type="entry name" value="YutG-like"/>
    <property type="match status" value="1"/>
</dbReference>
<organism evidence="4">
    <name type="scientific">uncultured Thiotrichaceae bacterium</name>
    <dbReference type="NCBI Taxonomy" id="298394"/>
    <lineage>
        <taxon>Bacteria</taxon>
        <taxon>Pseudomonadati</taxon>
        <taxon>Pseudomonadota</taxon>
        <taxon>Gammaproteobacteria</taxon>
        <taxon>Thiotrichales</taxon>
        <taxon>Thiotrichaceae</taxon>
        <taxon>environmental samples</taxon>
    </lineage>
</organism>
<dbReference type="InterPro" id="IPR007686">
    <property type="entry name" value="YutG/PgpA"/>
</dbReference>
<dbReference type="CDD" id="cd06971">
    <property type="entry name" value="PgpA"/>
    <property type="match status" value="1"/>
</dbReference>
<name>A0A6S6TXL1_9GAMM</name>
<keyword evidence="1" id="KW-0479">Metal-binding</keyword>
<feature type="transmembrane region" description="Helical" evidence="2">
    <location>
        <begin position="57"/>
        <end position="76"/>
    </location>
</feature>
<keyword evidence="1" id="KW-0442">Lipid degradation</keyword>
<feature type="transmembrane region" description="Helical" evidence="2">
    <location>
        <begin position="96"/>
        <end position="122"/>
    </location>
</feature>
<evidence type="ECO:0000313" key="4">
    <source>
        <dbReference type="EMBL" id="CAA6820858.1"/>
    </source>
</evidence>
<keyword evidence="1" id="KW-1003">Cell membrane</keyword>
<proteinExistence type="predicted"/>
<feature type="domain" description="YutG/PgpA" evidence="3">
    <location>
        <begin position="24"/>
        <end position="161"/>
    </location>
</feature>
<evidence type="ECO:0000256" key="2">
    <source>
        <dbReference type="SAM" id="Phobius"/>
    </source>
</evidence>
<keyword evidence="1" id="KW-1208">Phospholipid metabolism</keyword>
<comment type="function">
    <text evidence="1">Lipid phosphatase which dephosphorylates phosphatidylglycerophosphate (PGP) to phosphatidylglycerol (PG).</text>
</comment>
<dbReference type="Pfam" id="PF04608">
    <property type="entry name" value="PgpA"/>
    <property type="match status" value="1"/>
</dbReference>
<dbReference type="AlphaFoldDB" id="A0A6S6TXL1"/>
<keyword evidence="1 4" id="KW-0378">Hydrolase</keyword>
<sequence>MAKTSDMSHKELVQTVLKSPVHFLAFGFGSGLAPKAPGTLGTLMAVPLYLLLVQLPLVYYVLALLVATVLGVWLCGESARLLGVHDHGGIVWDEFVGFWLTMLMAPAGWLWIVVGFALFRLFDIWKPWPIRIIDQKVDSGLGIMLDDILAGVYALVVLQVLAAFIG</sequence>